<evidence type="ECO:0000256" key="10">
    <source>
        <dbReference type="ARBA" id="ARBA00023172"/>
    </source>
</evidence>
<dbReference type="FunFam" id="3.40.50.410:FF:000080">
    <property type="entry name" value="X-ray repair-complementing defective repair in Chinese hamster cells 6"/>
    <property type="match status" value="1"/>
</dbReference>
<dbReference type="InterPro" id="IPR047087">
    <property type="entry name" value="KU70_core_dom"/>
</dbReference>
<dbReference type="Gene3D" id="1.10.720.30">
    <property type="entry name" value="SAP domain"/>
    <property type="match status" value="1"/>
</dbReference>
<dbReference type="GO" id="GO:0003678">
    <property type="term" value="F:DNA helicase activity"/>
    <property type="evidence" value="ECO:0007669"/>
    <property type="project" value="UniProtKB-EC"/>
</dbReference>
<comment type="catalytic activity">
    <reaction evidence="13">
        <text>ATP + H2O = ADP + phosphate + H(+)</text>
        <dbReference type="Rhea" id="RHEA:13065"/>
        <dbReference type="ChEBI" id="CHEBI:15377"/>
        <dbReference type="ChEBI" id="CHEBI:15378"/>
        <dbReference type="ChEBI" id="CHEBI:30616"/>
        <dbReference type="ChEBI" id="CHEBI:43474"/>
        <dbReference type="ChEBI" id="CHEBI:456216"/>
        <dbReference type="EC" id="3.6.4.12"/>
    </reaction>
</comment>
<evidence type="ECO:0000256" key="1">
    <source>
        <dbReference type="ARBA" id="ARBA00004123"/>
    </source>
</evidence>
<comment type="similarity">
    <text evidence="2">Belongs to the ku70 family.</text>
</comment>
<keyword evidence="7" id="KW-0347">Helicase</keyword>
<dbReference type="InterPro" id="IPR006165">
    <property type="entry name" value="Ku70"/>
</dbReference>
<dbReference type="Gene3D" id="4.10.970.10">
    <property type="entry name" value="Ku70, bridge and pillars"/>
    <property type="match status" value="1"/>
</dbReference>
<evidence type="ECO:0000256" key="11">
    <source>
        <dbReference type="ARBA" id="ARBA00023204"/>
    </source>
</evidence>
<keyword evidence="17" id="KW-1185">Reference proteome</keyword>
<dbReference type="Pfam" id="PF03731">
    <property type="entry name" value="Ku_N"/>
    <property type="match status" value="1"/>
</dbReference>
<dbReference type="Gene3D" id="2.40.290.10">
    <property type="match status" value="1"/>
</dbReference>
<dbReference type="NCBIfam" id="TIGR00578">
    <property type="entry name" value="ku70"/>
    <property type="match status" value="1"/>
</dbReference>
<dbReference type="GO" id="GO:0000723">
    <property type="term" value="P:telomere maintenance"/>
    <property type="evidence" value="ECO:0007669"/>
    <property type="project" value="InterPro"/>
</dbReference>
<keyword evidence="4" id="KW-0547">Nucleotide-binding</keyword>
<organism evidence="15 17">
    <name type="scientific">Didymodactylos carnosus</name>
    <dbReference type="NCBI Taxonomy" id="1234261"/>
    <lineage>
        <taxon>Eukaryota</taxon>
        <taxon>Metazoa</taxon>
        <taxon>Spiralia</taxon>
        <taxon>Gnathifera</taxon>
        <taxon>Rotifera</taxon>
        <taxon>Eurotatoria</taxon>
        <taxon>Bdelloidea</taxon>
        <taxon>Philodinida</taxon>
        <taxon>Philodinidae</taxon>
        <taxon>Didymodactylos</taxon>
    </lineage>
</organism>
<evidence type="ECO:0000313" key="16">
    <source>
        <dbReference type="EMBL" id="CAF3688063.1"/>
    </source>
</evidence>
<evidence type="ECO:0000256" key="3">
    <source>
        <dbReference type="ARBA" id="ARBA00012551"/>
    </source>
</evidence>
<dbReference type="CDD" id="cd00788">
    <property type="entry name" value="KU70"/>
    <property type="match status" value="1"/>
</dbReference>
<evidence type="ECO:0000256" key="4">
    <source>
        <dbReference type="ARBA" id="ARBA00022741"/>
    </source>
</evidence>
<gene>
    <name evidence="15" type="ORF">GPM918_LOCUS8911</name>
    <name evidence="16" type="ORF">SRO942_LOCUS8912</name>
</gene>
<dbReference type="Proteomes" id="UP000681722">
    <property type="component" value="Unassembled WGS sequence"/>
</dbReference>
<dbReference type="EMBL" id="CAJOBC010001606">
    <property type="protein sequence ID" value="CAF3688063.1"/>
    <property type="molecule type" value="Genomic_DNA"/>
</dbReference>
<dbReference type="SUPFAM" id="SSF53300">
    <property type="entry name" value="vWA-like"/>
    <property type="match status" value="1"/>
</dbReference>
<comment type="subcellular location">
    <subcellularLocation>
        <location evidence="1">Nucleus</location>
    </subcellularLocation>
</comment>
<dbReference type="EMBL" id="CAJNOQ010001606">
    <property type="protein sequence ID" value="CAF0906359.1"/>
    <property type="molecule type" value="Genomic_DNA"/>
</dbReference>
<evidence type="ECO:0000259" key="14">
    <source>
        <dbReference type="SMART" id="SM00559"/>
    </source>
</evidence>
<dbReference type="GO" id="GO:0003690">
    <property type="term" value="F:double-stranded DNA binding"/>
    <property type="evidence" value="ECO:0007669"/>
    <property type="project" value="TreeGrafter"/>
</dbReference>
<evidence type="ECO:0000256" key="13">
    <source>
        <dbReference type="ARBA" id="ARBA00047995"/>
    </source>
</evidence>
<dbReference type="InterPro" id="IPR006164">
    <property type="entry name" value="DNA_bd_Ku70/Ku80"/>
</dbReference>
<dbReference type="Gene3D" id="1.10.1600.10">
    <property type="match status" value="1"/>
</dbReference>
<dbReference type="OrthoDB" id="3249161at2759"/>
<keyword evidence="9" id="KW-0238">DNA-binding</keyword>
<evidence type="ECO:0000256" key="6">
    <source>
        <dbReference type="ARBA" id="ARBA00022801"/>
    </source>
</evidence>
<dbReference type="InterPro" id="IPR036361">
    <property type="entry name" value="SAP_dom_sf"/>
</dbReference>
<evidence type="ECO:0000256" key="7">
    <source>
        <dbReference type="ARBA" id="ARBA00022806"/>
    </source>
</evidence>
<dbReference type="GO" id="GO:0042162">
    <property type="term" value="F:telomeric DNA binding"/>
    <property type="evidence" value="ECO:0007669"/>
    <property type="project" value="InterPro"/>
</dbReference>
<evidence type="ECO:0000256" key="2">
    <source>
        <dbReference type="ARBA" id="ARBA00005240"/>
    </source>
</evidence>
<dbReference type="FunFam" id="2.40.290.10:FF:000001">
    <property type="entry name" value="X-ray repair cross complementing 6"/>
    <property type="match status" value="1"/>
</dbReference>
<dbReference type="GO" id="GO:0003684">
    <property type="term" value="F:damaged DNA binding"/>
    <property type="evidence" value="ECO:0007669"/>
    <property type="project" value="InterPro"/>
</dbReference>
<dbReference type="SMART" id="SM00559">
    <property type="entry name" value="Ku78"/>
    <property type="match status" value="1"/>
</dbReference>
<dbReference type="Pfam" id="PF03730">
    <property type="entry name" value="Ku_C"/>
    <property type="match status" value="1"/>
</dbReference>
<evidence type="ECO:0000256" key="8">
    <source>
        <dbReference type="ARBA" id="ARBA00022840"/>
    </source>
</evidence>
<keyword evidence="5" id="KW-0227">DNA damage</keyword>
<dbReference type="PANTHER" id="PTHR12604:SF2">
    <property type="entry name" value="X-RAY REPAIR CROSS-COMPLEMENTING PROTEIN 6"/>
    <property type="match status" value="1"/>
</dbReference>
<accession>A0A814A1M3</accession>
<dbReference type="SUPFAM" id="SSF100939">
    <property type="entry name" value="SPOC domain-like"/>
    <property type="match status" value="1"/>
</dbReference>
<dbReference type="InterPro" id="IPR016194">
    <property type="entry name" value="SPOC-like_C_dom_sf"/>
</dbReference>
<evidence type="ECO:0000256" key="12">
    <source>
        <dbReference type="ARBA" id="ARBA00023242"/>
    </source>
</evidence>
<sequence length="644" mass="74024">MSLQFFDQAWSAGDGVDDDQQDETQQGRQIMTSRDGTIFLVDCGKEMFEPISLNMKKESDGDDDDDQTNITDDIKTPFQLVMKAAQTFYQSKIISNDKDLMGIILYGTEKSKNSFDFKHINILHELSQPSAERIIELETLSSEDKYLDLYKKEFGSVNLTYSYSLNEALWTCSNLFSNSPQRLTVKRIFIFTCNDQPHATNLILERQAKQRAKDLNDVGIQLELFPLLTKTIIKFDYRKFFQDMLMLADEDLELLEKKPFNKLDELLKRVLAKEHKKRAYCTVPFKFGMIGDSQMEMSVSVYNIVRPCPKPTKIKLDKKTNLETKIVTKHYLPETAEILMPSDIQYGLDIAGRRILFEQDEIKAIKKFDDEPGFRLLGFKQMSCLKPFHYVKPGHFIYPDEKYVEGSSCLFNALLKKCLDKQMFVLCQFTARRNTPPRMVALIPQKEEFDAKVPTDKIASNGFHVAYLPYADDIRSLPKFDPPRATQDQIQKFRQIIKALKFKYRPDKLENPTLQTLWRSIEAMALNKDKPDEFVDLTIPNIERMEDKAGQFVEDLKTLIFPVGYAGSKKLAAKRKADGDAANESKKSKMEDAAEIETAARNGSLQKLTVPIMKDYCRDKKIRTTGTRKQDLIDAINAHLSIAS</sequence>
<dbReference type="AlphaFoldDB" id="A0A814A1M3"/>
<dbReference type="InterPro" id="IPR005161">
    <property type="entry name" value="Ku_N"/>
</dbReference>
<comment type="caution">
    <text evidence="15">The sequence shown here is derived from an EMBL/GenBank/DDBJ whole genome shotgun (WGS) entry which is preliminary data.</text>
</comment>
<dbReference type="GO" id="GO:0043564">
    <property type="term" value="C:Ku70:Ku80 complex"/>
    <property type="evidence" value="ECO:0007669"/>
    <property type="project" value="InterPro"/>
</dbReference>
<dbReference type="PIRSF" id="PIRSF003033">
    <property type="entry name" value="Ku70"/>
    <property type="match status" value="1"/>
</dbReference>
<keyword evidence="6" id="KW-0378">Hydrolase</keyword>
<dbReference type="GO" id="GO:0016787">
    <property type="term" value="F:hydrolase activity"/>
    <property type="evidence" value="ECO:0007669"/>
    <property type="project" value="UniProtKB-KW"/>
</dbReference>
<dbReference type="InterPro" id="IPR005160">
    <property type="entry name" value="Ku_C"/>
</dbReference>
<dbReference type="CDD" id="cd01458">
    <property type="entry name" value="vWA_ku"/>
    <property type="match status" value="1"/>
</dbReference>
<keyword evidence="12" id="KW-0539">Nucleus</keyword>
<keyword evidence="10" id="KW-0233">DNA recombination</keyword>
<dbReference type="InterPro" id="IPR036465">
    <property type="entry name" value="vWFA_dom_sf"/>
</dbReference>
<protein>
    <recommendedName>
        <fullName evidence="3">DNA helicase</fullName>
        <ecNumber evidence="3">3.6.4.12</ecNumber>
    </recommendedName>
</protein>
<dbReference type="Proteomes" id="UP000663829">
    <property type="component" value="Unassembled WGS sequence"/>
</dbReference>
<dbReference type="Gene3D" id="3.40.50.410">
    <property type="entry name" value="von Willebrand factor, type A domain"/>
    <property type="match status" value="1"/>
</dbReference>
<dbReference type="Pfam" id="PF02735">
    <property type="entry name" value="Ku"/>
    <property type="match status" value="1"/>
</dbReference>
<evidence type="ECO:0000256" key="5">
    <source>
        <dbReference type="ARBA" id="ARBA00022763"/>
    </source>
</evidence>
<name>A0A814A1M3_9BILA</name>
<dbReference type="GO" id="GO:0006303">
    <property type="term" value="P:double-strand break repair via nonhomologous end joining"/>
    <property type="evidence" value="ECO:0007669"/>
    <property type="project" value="InterPro"/>
</dbReference>
<reference evidence="15" key="1">
    <citation type="submission" date="2021-02" db="EMBL/GenBank/DDBJ databases">
        <authorList>
            <person name="Nowell W R."/>
        </authorList>
    </citation>
    <scope>NUCLEOTIDE SEQUENCE</scope>
</reference>
<dbReference type="EC" id="3.6.4.12" evidence="3"/>
<evidence type="ECO:0000313" key="15">
    <source>
        <dbReference type="EMBL" id="CAF0906359.1"/>
    </source>
</evidence>
<evidence type="ECO:0000256" key="9">
    <source>
        <dbReference type="ARBA" id="ARBA00023125"/>
    </source>
</evidence>
<evidence type="ECO:0000313" key="17">
    <source>
        <dbReference type="Proteomes" id="UP000663829"/>
    </source>
</evidence>
<dbReference type="PANTHER" id="PTHR12604">
    <property type="entry name" value="KU AUTOANTIGEN DNA HELICASE"/>
    <property type="match status" value="1"/>
</dbReference>
<dbReference type="GO" id="GO:0005524">
    <property type="term" value="F:ATP binding"/>
    <property type="evidence" value="ECO:0007669"/>
    <property type="project" value="UniProtKB-KW"/>
</dbReference>
<keyword evidence="11" id="KW-0234">DNA repair</keyword>
<proteinExistence type="inferred from homology"/>
<dbReference type="InterPro" id="IPR027388">
    <property type="entry name" value="Ku70_bridge/pillars_dom_sf"/>
</dbReference>
<feature type="domain" description="Ku" evidence="14">
    <location>
        <begin position="336"/>
        <end position="485"/>
    </location>
</feature>
<dbReference type="GO" id="GO:0006310">
    <property type="term" value="P:DNA recombination"/>
    <property type="evidence" value="ECO:0007669"/>
    <property type="project" value="UniProtKB-KW"/>
</dbReference>
<dbReference type="SUPFAM" id="SSF68906">
    <property type="entry name" value="SAP domain"/>
    <property type="match status" value="1"/>
</dbReference>
<keyword evidence="8" id="KW-0067">ATP-binding</keyword>